<proteinExistence type="inferred from homology"/>
<dbReference type="AlphaFoldDB" id="A0A520MNZ6"/>
<organism evidence="11 12">
    <name type="scientific">SAR92 clade bacterium</name>
    <dbReference type="NCBI Taxonomy" id="2315479"/>
    <lineage>
        <taxon>Bacteria</taxon>
        <taxon>Pseudomonadati</taxon>
        <taxon>Pseudomonadota</taxon>
        <taxon>Gammaproteobacteria</taxon>
        <taxon>Cellvibrionales</taxon>
        <taxon>Porticoccaceae</taxon>
        <taxon>SAR92 clade</taxon>
    </lineage>
</organism>
<dbReference type="InterPro" id="IPR021731">
    <property type="entry name" value="AMIN_dom"/>
</dbReference>
<dbReference type="SMART" id="SM00965">
    <property type="entry name" value="STN"/>
    <property type="match status" value="1"/>
</dbReference>
<evidence type="ECO:0000256" key="1">
    <source>
        <dbReference type="ARBA" id="ARBA00004442"/>
    </source>
</evidence>
<name>A0A520MNZ6_9GAMM</name>
<keyword evidence="6 9" id="KW-0472">Membrane</keyword>
<dbReference type="InterPro" id="IPR004846">
    <property type="entry name" value="T2SS/T3SS_dom"/>
</dbReference>
<evidence type="ECO:0000256" key="7">
    <source>
        <dbReference type="ARBA" id="ARBA00023237"/>
    </source>
</evidence>
<evidence type="ECO:0000256" key="3">
    <source>
        <dbReference type="ARBA" id="ARBA00022448"/>
    </source>
</evidence>
<dbReference type="GO" id="GO:0009279">
    <property type="term" value="C:cell outer membrane"/>
    <property type="evidence" value="ECO:0007669"/>
    <property type="project" value="UniProtKB-SubCell"/>
</dbReference>
<keyword evidence="3 8" id="KW-0813">Transport</keyword>
<accession>A0A520MNZ6</accession>
<reference evidence="11 12" key="1">
    <citation type="submission" date="2019-02" db="EMBL/GenBank/DDBJ databases">
        <title>Prokaryotic population dynamics and viral predation in marine succession experiment using metagenomics: the confinement effect.</title>
        <authorList>
            <person name="Haro-Moreno J.M."/>
            <person name="Rodriguez-Valera F."/>
            <person name="Lopez-Perez M."/>
        </authorList>
    </citation>
    <scope>NUCLEOTIDE SEQUENCE [LARGE SCALE GENOMIC DNA]</scope>
    <source>
        <strain evidence="11">MED-G170</strain>
    </source>
</reference>
<evidence type="ECO:0000256" key="6">
    <source>
        <dbReference type="ARBA" id="ARBA00023136"/>
    </source>
</evidence>
<comment type="caution">
    <text evidence="11">The sequence shown here is derived from an EMBL/GenBank/DDBJ whole genome shotgun (WGS) entry which is preliminary data.</text>
</comment>
<dbReference type="InterPro" id="IPR013355">
    <property type="entry name" value="Pilus_4_PilQ"/>
</dbReference>
<sequence>MNGNVSQFRVILNFRLFAITLVCMVVMIATKVESEELSITNVEFDLNSEGQALVTISSNQLVSGAAVSVIDNQIKVVFKKTSLPGNLDKRLDVSDFSTPIRYIDSEQKDGNAIVQIVNRRLFTYKTERTDNQIIITVLDSRFSSSPKEPKKSTFKGDLIDLNFQDIQIRDVLQIVADFKSLNLVATDSVKGAISLNLKKVPWDQALDTILKSKGLGMRKQGNILLIAPLEELSDREAREIEDQKQLQALASLETYIARVKYADVYNISKFFGISSDTTSGRIDDDGTNGEGASTLMSDRGSVIIDERTNTIILTDTSEKIDAFKRMLNQIDIPVKQVLIEARIVRASSDFRRELGVSWGVVGNDAVNFNAISDPNQRLTGVLASDLGIENSPTALSLGYLSNNLLIDLELNALEAGGFGEIVSQPKILTADKTQASIKSGVEIPYQVVTTSSNTADGVVQTQFKEAVLKLQVTPQITPDNRVIMDILVKQDSVGSFTVNAEPAIDITEITTQALVGNGQTLVLGGIFQSEELSDIEEVPILGDIPLLGNLFKKQMRAKDKREILIFITPKIIDENFIDT</sequence>
<dbReference type="Proteomes" id="UP000315889">
    <property type="component" value="Unassembled WGS sequence"/>
</dbReference>
<dbReference type="GO" id="GO:0009306">
    <property type="term" value="P:protein secretion"/>
    <property type="evidence" value="ECO:0007669"/>
    <property type="project" value="InterPro"/>
</dbReference>
<feature type="transmembrane region" description="Helical" evidence="9">
    <location>
        <begin position="12"/>
        <end position="30"/>
    </location>
</feature>
<feature type="domain" description="Secretin/TonB short N-terminal" evidence="10">
    <location>
        <begin position="181"/>
        <end position="229"/>
    </location>
</feature>
<dbReference type="Pfam" id="PF07660">
    <property type="entry name" value="STN"/>
    <property type="match status" value="1"/>
</dbReference>
<dbReference type="Gene3D" id="3.30.1370.130">
    <property type="match status" value="1"/>
</dbReference>
<gene>
    <name evidence="11" type="primary">pilQ</name>
    <name evidence="11" type="ORF">EVB03_00735</name>
</gene>
<keyword evidence="9" id="KW-1133">Transmembrane helix</keyword>
<dbReference type="NCBIfam" id="TIGR02515">
    <property type="entry name" value="IV_pilus_PilQ"/>
    <property type="match status" value="1"/>
</dbReference>
<evidence type="ECO:0000256" key="9">
    <source>
        <dbReference type="SAM" id="Phobius"/>
    </source>
</evidence>
<dbReference type="Pfam" id="PF11741">
    <property type="entry name" value="AMIN"/>
    <property type="match status" value="1"/>
</dbReference>
<dbReference type="PROSITE" id="PS00875">
    <property type="entry name" value="T2SP_D"/>
    <property type="match status" value="1"/>
</dbReference>
<dbReference type="InterPro" id="IPR004845">
    <property type="entry name" value="T2SS_GspD_CS"/>
</dbReference>
<evidence type="ECO:0000256" key="8">
    <source>
        <dbReference type="RuleBase" id="RU004004"/>
    </source>
</evidence>
<dbReference type="Gene3D" id="2.60.40.3470">
    <property type="match status" value="1"/>
</dbReference>
<comment type="subcellular location">
    <subcellularLocation>
        <location evidence="1 8">Cell outer membrane</location>
    </subcellularLocation>
</comment>
<evidence type="ECO:0000256" key="5">
    <source>
        <dbReference type="ARBA" id="ARBA00022927"/>
    </source>
</evidence>
<dbReference type="InterPro" id="IPR011662">
    <property type="entry name" value="Secretin/TonB_short_N"/>
</dbReference>
<keyword evidence="7" id="KW-0998">Cell outer membrane</keyword>
<dbReference type="PRINTS" id="PR00811">
    <property type="entry name" value="BCTERIALGSPD"/>
</dbReference>
<evidence type="ECO:0000313" key="11">
    <source>
        <dbReference type="EMBL" id="RZO22920.1"/>
    </source>
</evidence>
<dbReference type="PANTHER" id="PTHR30604">
    <property type="entry name" value="PROTEIN TRANSPORT PROTEIN HOFQ"/>
    <property type="match status" value="1"/>
</dbReference>
<evidence type="ECO:0000259" key="10">
    <source>
        <dbReference type="SMART" id="SM00965"/>
    </source>
</evidence>
<keyword evidence="4" id="KW-0732">Signal</keyword>
<dbReference type="Gene3D" id="3.30.1370.120">
    <property type="match status" value="1"/>
</dbReference>
<protein>
    <submittedName>
        <fullName evidence="11">Type IV pilus secretin PilQ</fullName>
    </submittedName>
</protein>
<dbReference type="InterPro" id="IPR005644">
    <property type="entry name" value="NolW-like"/>
</dbReference>
<dbReference type="InterPro" id="IPR051808">
    <property type="entry name" value="Type_IV_pilus_biogenesis"/>
</dbReference>
<evidence type="ECO:0000256" key="4">
    <source>
        <dbReference type="ARBA" id="ARBA00022729"/>
    </source>
</evidence>
<dbReference type="InterPro" id="IPR001775">
    <property type="entry name" value="GspD/PilQ"/>
</dbReference>
<keyword evidence="9" id="KW-0812">Transmembrane</keyword>
<comment type="similarity">
    <text evidence="2">Belongs to the bacterial secretin family. PilQ subfamily.</text>
</comment>
<evidence type="ECO:0000313" key="12">
    <source>
        <dbReference type="Proteomes" id="UP000315889"/>
    </source>
</evidence>
<dbReference type="PANTHER" id="PTHR30604:SF1">
    <property type="entry name" value="DNA UTILIZATION PROTEIN HOFQ"/>
    <property type="match status" value="1"/>
</dbReference>
<keyword evidence="5" id="KW-0653">Protein transport</keyword>
<dbReference type="InterPro" id="IPR038591">
    <property type="entry name" value="NolW-like_sf"/>
</dbReference>
<dbReference type="EMBL" id="SHBP01000001">
    <property type="protein sequence ID" value="RZO22920.1"/>
    <property type="molecule type" value="Genomic_DNA"/>
</dbReference>
<evidence type="ECO:0000256" key="2">
    <source>
        <dbReference type="ARBA" id="ARBA00006304"/>
    </source>
</evidence>
<dbReference type="Pfam" id="PF00263">
    <property type="entry name" value="Secretin"/>
    <property type="match status" value="1"/>
</dbReference>
<dbReference type="Pfam" id="PF03958">
    <property type="entry name" value="Secretin_N"/>
    <property type="match status" value="1"/>
</dbReference>